<evidence type="ECO:0000256" key="5">
    <source>
        <dbReference type="ARBA" id="ARBA00023242"/>
    </source>
</evidence>
<dbReference type="PANTHER" id="PTHR31719">
    <property type="entry name" value="NAC TRANSCRIPTION FACTOR 56"/>
    <property type="match status" value="1"/>
</dbReference>
<feature type="region of interest" description="Disordered" evidence="6">
    <location>
        <begin position="428"/>
        <end position="471"/>
    </location>
</feature>
<evidence type="ECO:0000256" key="4">
    <source>
        <dbReference type="ARBA" id="ARBA00023163"/>
    </source>
</evidence>
<dbReference type="SMR" id="A0A3B6TH33"/>
<dbReference type="GeneID" id="123168355"/>
<organism evidence="8">
    <name type="scientific">Triticum aestivum</name>
    <name type="common">Wheat</name>
    <dbReference type="NCBI Taxonomy" id="4565"/>
    <lineage>
        <taxon>Eukaryota</taxon>
        <taxon>Viridiplantae</taxon>
        <taxon>Streptophyta</taxon>
        <taxon>Embryophyta</taxon>
        <taxon>Tracheophyta</taxon>
        <taxon>Spermatophyta</taxon>
        <taxon>Magnoliopsida</taxon>
        <taxon>Liliopsida</taxon>
        <taxon>Poales</taxon>
        <taxon>Poaceae</taxon>
        <taxon>BOP clade</taxon>
        <taxon>Pooideae</taxon>
        <taxon>Triticodae</taxon>
        <taxon>Triticeae</taxon>
        <taxon>Triticinae</taxon>
        <taxon>Triticum</taxon>
    </lineage>
</organism>
<evidence type="ECO:0000256" key="2">
    <source>
        <dbReference type="ARBA" id="ARBA00023015"/>
    </source>
</evidence>
<keyword evidence="2" id="KW-0805">Transcription regulation</keyword>
<keyword evidence="4" id="KW-0804">Transcription</keyword>
<evidence type="ECO:0000259" key="7">
    <source>
        <dbReference type="PROSITE" id="PS51005"/>
    </source>
</evidence>
<accession>A0A3B6TH33</accession>
<name>A0A3B6TH33_WHEAT</name>
<dbReference type="InterPro" id="IPR003441">
    <property type="entry name" value="NAC-dom"/>
</dbReference>
<dbReference type="Pfam" id="PF02365">
    <property type="entry name" value="NAM"/>
    <property type="match status" value="1"/>
</dbReference>
<dbReference type="AlphaFoldDB" id="A0A3B6TH33"/>
<evidence type="ECO:0000256" key="1">
    <source>
        <dbReference type="ARBA" id="ARBA00004123"/>
    </source>
</evidence>
<dbReference type="PANTHER" id="PTHR31719:SF94">
    <property type="entry name" value="PROTEIN ATAF2"/>
    <property type="match status" value="1"/>
</dbReference>
<dbReference type="Gramene" id="TraesCS7D02G348100.1">
    <property type="protein sequence ID" value="TraesCS7D02G348100.1"/>
    <property type="gene ID" value="TraesCS7D02G348100"/>
</dbReference>
<dbReference type="Gramene" id="TraesWEE_scaffold_102439_01G000200.1">
    <property type="protein sequence ID" value="TraesWEE_scaffold_102439_01G000200.1"/>
    <property type="gene ID" value="TraesWEE_scaffold_102439_01G000200"/>
</dbReference>
<dbReference type="Gramene" id="TraesCAD_scaffold_050400_01G000200.1">
    <property type="protein sequence ID" value="TraesCAD_scaffold_050400_01G000200.1"/>
    <property type="gene ID" value="TraesCAD_scaffold_050400_01G000200"/>
</dbReference>
<evidence type="ECO:0000256" key="6">
    <source>
        <dbReference type="SAM" id="MobiDB-lite"/>
    </source>
</evidence>
<proteinExistence type="predicted"/>
<dbReference type="Gramene" id="TraesCS7D03G0821300.1">
    <property type="protein sequence ID" value="TraesCS7D03G0821300.1.CDS"/>
    <property type="gene ID" value="TraesCS7D03G0821300"/>
</dbReference>
<dbReference type="EnsemblPlants" id="TraesCS7D02G348100.1">
    <property type="protein sequence ID" value="TraesCS7D02G348100.1"/>
    <property type="gene ID" value="TraesCS7D02G348100"/>
</dbReference>
<dbReference type="GO" id="GO:0006355">
    <property type="term" value="P:regulation of DNA-templated transcription"/>
    <property type="evidence" value="ECO:0007669"/>
    <property type="project" value="InterPro"/>
</dbReference>
<sequence>MEKMQKAVAVVNDLWWNRHGFPQGYHFVPSDLELIRLLEDIIAGRPLPHPLPTIFRNVRIREYHPAELYERYKAHKEAGSIYFFSEREFPGGARVRPRRFTKDGWWKASGGGEALKRGGLTVGSKLTLVFYDKKPGQKVGVKTDWAIKEYTKIVDKKKAEEMALYRLYKMNKPANAKQATQEDENTPDSTWANEEEEAPPPSPPHPPAGGTFLQAQAGQPHDYHYYYACDAEPGPSTSRSVTPNAGHMGLTGSSPAAPTYLPQHNGVQYTDGLGFWDALPAMHPSLVSSGPTAVAHGLPTSAAHFSYQETAVDAEHFGYQETTEPLKTQLLPASAEHFVYQETTDPLKTQLLPASAEHFAYQETTDPPKMQAPPPLPAPAAQGGYLADEFDVWCEMQQGSQQVAVSPSSPMPDDIDSQQVAASFSSHMPDDIDSQQVAASSSSHMPNDIDPQQVAASSSSPMPDDIDSQQAAASPFPKLEDIDLPMLEDVDFAMLEDIDFVDLLEDIPTLPTDENGERFSCTLQELLYPKIEDDAPPPLADVDGQGSGSE</sequence>
<comment type="subcellular location">
    <subcellularLocation>
        <location evidence="1">Nucleus</location>
    </subcellularLocation>
</comment>
<evidence type="ECO:0000313" key="9">
    <source>
        <dbReference type="Proteomes" id="UP000019116"/>
    </source>
</evidence>
<dbReference type="GO" id="GO:0005634">
    <property type="term" value="C:nucleus"/>
    <property type="evidence" value="ECO:0007669"/>
    <property type="project" value="UniProtKB-SubCell"/>
</dbReference>
<dbReference type="Proteomes" id="UP000019116">
    <property type="component" value="Chromosome 7D"/>
</dbReference>
<dbReference type="RefSeq" id="XP_044442162.1">
    <property type="nucleotide sequence ID" value="XM_044586227.1"/>
</dbReference>
<protein>
    <recommendedName>
        <fullName evidence="7">NAC domain-containing protein</fullName>
    </recommendedName>
</protein>
<dbReference type="STRING" id="4565.A0A3B6TH33"/>
<evidence type="ECO:0000256" key="3">
    <source>
        <dbReference type="ARBA" id="ARBA00023125"/>
    </source>
</evidence>
<dbReference type="Gramene" id="TraesCLE_scaffold_050084_01G000100.1">
    <property type="protein sequence ID" value="TraesCLE_scaffold_050084_01G000100.1"/>
    <property type="gene ID" value="TraesCLE_scaffold_050084_01G000100"/>
</dbReference>
<dbReference type="InterPro" id="IPR036093">
    <property type="entry name" value="NAC_dom_sf"/>
</dbReference>
<dbReference type="GO" id="GO:0003677">
    <property type="term" value="F:DNA binding"/>
    <property type="evidence" value="ECO:0007669"/>
    <property type="project" value="UniProtKB-KW"/>
</dbReference>
<keyword evidence="5" id="KW-0539">Nucleus</keyword>
<feature type="region of interest" description="Disordered" evidence="6">
    <location>
        <begin position="174"/>
        <end position="215"/>
    </location>
</feature>
<reference evidence="8" key="1">
    <citation type="submission" date="2018-08" db="EMBL/GenBank/DDBJ databases">
        <authorList>
            <person name="Rossello M."/>
        </authorList>
    </citation>
    <scope>NUCLEOTIDE SEQUENCE [LARGE SCALE GENOMIC DNA]</scope>
    <source>
        <strain evidence="8">cv. Chinese Spring</strain>
    </source>
</reference>
<evidence type="ECO:0000313" key="8">
    <source>
        <dbReference type="EnsemblPlants" id="TraesCS7D02G348100.1"/>
    </source>
</evidence>
<gene>
    <name evidence="8" type="primary">LOC123168355</name>
</gene>
<dbReference type="Gene3D" id="2.170.150.80">
    <property type="entry name" value="NAC domain"/>
    <property type="match status" value="1"/>
</dbReference>
<reference evidence="8" key="2">
    <citation type="submission" date="2018-10" db="UniProtKB">
        <authorList>
            <consortium name="EnsemblPlants"/>
        </authorList>
    </citation>
    <scope>IDENTIFICATION</scope>
</reference>
<dbReference type="PROSITE" id="PS51005">
    <property type="entry name" value="NAC"/>
    <property type="match status" value="1"/>
</dbReference>
<dbReference type="OrthoDB" id="688516at2759"/>
<feature type="compositionally biased region" description="Polar residues" evidence="6">
    <location>
        <begin position="434"/>
        <end position="445"/>
    </location>
</feature>
<dbReference type="SUPFAM" id="SSF101941">
    <property type="entry name" value="NAC domain"/>
    <property type="match status" value="1"/>
</dbReference>
<keyword evidence="9" id="KW-1185">Reference proteome</keyword>
<feature type="region of interest" description="Disordered" evidence="6">
    <location>
        <begin position="530"/>
        <end position="550"/>
    </location>
</feature>
<dbReference type="Gramene" id="TraesROB_scaffold_056539_01G000100.1">
    <property type="protein sequence ID" value="TraesROB_scaffold_056539_01G000100.1"/>
    <property type="gene ID" value="TraesROB_scaffold_056539_01G000100"/>
</dbReference>
<keyword evidence="3" id="KW-0238">DNA-binding</keyword>
<feature type="domain" description="NAC" evidence="7">
    <location>
        <begin position="21"/>
        <end position="170"/>
    </location>
</feature>